<protein>
    <recommendedName>
        <fullName evidence="6">dihydropyrimidinase</fullName>
        <ecNumber evidence="6">3.5.2.2</ecNumber>
    </recommendedName>
</protein>
<dbReference type="RefSeq" id="XP_052941956.1">
    <property type="nucleotide sequence ID" value="XM_053089130.1"/>
</dbReference>
<dbReference type="GO" id="GO:0046872">
    <property type="term" value="F:metal ion binding"/>
    <property type="evidence" value="ECO:0007669"/>
    <property type="project" value="UniProtKB-KW"/>
</dbReference>
<evidence type="ECO:0000313" key="10">
    <source>
        <dbReference type="EMBL" id="KAI9632179.1"/>
    </source>
</evidence>
<evidence type="ECO:0000256" key="5">
    <source>
        <dbReference type="ARBA" id="ARBA00036696"/>
    </source>
</evidence>
<dbReference type="CDD" id="cd01314">
    <property type="entry name" value="D-HYD"/>
    <property type="match status" value="1"/>
</dbReference>
<keyword evidence="3" id="KW-0479">Metal-binding</keyword>
<dbReference type="Pfam" id="PF01979">
    <property type="entry name" value="Amidohydro_1"/>
    <property type="match status" value="1"/>
</dbReference>
<proteinExistence type="inferred from homology"/>
<organism evidence="10 11">
    <name type="scientific">Dioszegia hungarica</name>
    <dbReference type="NCBI Taxonomy" id="4972"/>
    <lineage>
        <taxon>Eukaryota</taxon>
        <taxon>Fungi</taxon>
        <taxon>Dikarya</taxon>
        <taxon>Basidiomycota</taxon>
        <taxon>Agaricomycotina</taxon>
        <taxon>Tremellomycetes</taxon>
        <taxon>Tremellales</taxon>
        <taxon>Bulleribasidiaceae</taxon>
        <taxon>Dioszegia</taxon>
    </lineage>
</organism>
<evidence type="ECO:0000256" key="6">
    <source>
        <dbReference type="ARBA" id="ARBA00039113"/>
    </source>
</evidence>
<evidence type="ECO:0000313" key="11">
    <source>
        <dbReference type="Proteomes" id="UP001164286"/>
    </source>
</evidence>
<evidence type="ECO:0000256" key="3">
    <source>
        <dbReference type="ARBA" id="ARBA00022723"/>
    </source>
</evidence>
<dbReference type="PANTHER" id="PTHR11647">
    <property type="entry name" value="HYDRANTOINASE/DIHYDROPYRIMIDINASE FAMILY MEMBER"/>
    <property type="match status" value="1"/>
</dbReference>
<evidence type="ECO:0000259" key="9">
    <source>
        <dbReference type="Pfam" id="PF01979"/>
    </source>
</evidence>
<accession>A0AA38H3L7</accession>
<evidence type="ECO:0000256" key="2">
    <source>
        <dbReference type="ARBA" id="ARBA00008829"/>
    </source>
</evidence>
<comment type="cofactor">
    <cofactor evidence="1">
        <name>Zn(2+)</name>
        <dbReference type="ChEBI" id="CHEBI:29105"/>
    </cofactor>
</comment>
<dbReference type="SUPFAM" id="SSF51556">
    <property type="entry name" value="Metallo-dependent hydrolases"/>
    <property type="match status" value="1"/>
</dbReference>
<sequence length="502" mass="54921">MSSPFNFDLIIKNGVVVTAADETECDIGVKDGAVVCLARNLPIPEGCKVIDAEGGYITPGGVDSHVHIGQSASNARSADDWTTGTRGALGGGTTTVVAFAVQAKGKKVMPAVEAYYELADGKAMCDYSFHAIITDPTEEVVRDEVPKLVDFGITSVKVYMTYPLMKLDDKQMLDILAAARQQGITTMVHAENSEIINWMTDRLLKQGMTEVWHHGTSRPQLVEDEATNRALALAEVVDAPMLLVHVSAKEATRAIRKSQTRGMPIYGETCPHYALLTAEKMEAPGFEGAKCVCAPPIRSDPLDNEGIWEGLSNGTFTVFSSDHAPYNYHDEKGKQASLYRQPNVPADRQFKNTPNGLPGICTRTPLLWSYGVLKGRISRQRFVELNSSNAAKLYGMYPKKGTIQPGSDADFTIFRSDAARKPSIITQDRLHHGADYTPYEGMEVLDWPRLVILRGQVVYDDETNTVLAEAGTGQWIKRGLSTLPGPRGTSKAWMNGFDPHKI</sequence>
<feature type="region of interest" description="Disordered" evidence="8">
    <location>
        <begin position="481"/>
        <end position="502"/>
    </location>
</feature>
<reference evidence="10" key="1">
    <citation type="journal article" date="2022" name="G3 (Bethesda)">
        <title>High quality genome of the basidiomycete yeast Dioszegia hungarica PDD-24b-2 isolated from cloud water.</title>
        <authorList>
            <person name="Jarrige D."/>
            <person name="Haridas S."/>
            <person name="Bleykasten-Grosshans C."/>
            <person name="Joly M."/>
            <person name="Nadalig T."/>
            <person name="Sancelme M."/>
            <person name="Vuilleumier S."/>
            <person name="Grigoriev I.V."/>
            <person name="Amato P."/>
            <person name="Bringel F."/>
        </authorList>
    </citation>
    <scope>NUCLEOTIDE SEQUENCE</scope>
    <source>
        <strain evidence="10">PDD-24b-2</strain>
    </source>
</reference>
<dbReference type="EC" id="3.5.2.2" evidence="6"/>
<comment type="similarity">
    <text evidence="2">Belongs to the metallo-dependent hydrolases superfamily. Hydantoinase/dihydropyrimidinase family.</text>
</comment>
<keyword evidence="11" id="KW-1185">Reference proteome</keyword>
<evidence type="ECO:0000256" key="8">
    <source>
        <dbReference type="SAM" id="MobiDB-lite"/>
    </source>
</evidence>
<evidence type="ECO:0000256" key="4">
    <source>
        <dbReference type="ARBA" id="ARBA00022801"/>
    </source>
</evidence>
<dbReference type="FunFam" id="3.20.20.140:FF:000174">
    <property type="entry name" value="Dihydropyrimidinase-related protein 2"/>
    <property type="match status" value="1"/>
</dbReference>
<dbReference type="InterPro" id="IPR006680">
    <property type="entry name" value="Amidohydro-rel"/>
</dbReference>
<dbReference type="Gene3D" id="2.30.40.10">
    <property type="entry name" value="Urease, subunit C, domain 1"/>
    <property type="match status" value="1"/>
</dbReference>
<comment type="PTM">
    <text evidence="7">Carbamylation allows a single lysine to coordinate two divalent metal cations.</text>
</comment>
<dbReference type="InterPro" id="IPR050378">
    <property type="entry name" value="Metallo-dep_Hydrolases_sf"/>
</dbReference>
<dbReference type="InterPro" id="IPR011778">
    <property type="entry name" value="Hydantoinase/dihydroPyrase"/>
</dbReference>
<comment type="catalytic activity">
    <reaction evidence="5">
        <text>5,6-dihydrouracil + H2O = 3-(carbamoylamino)propanoate + H(+)</text>
        <dbReference type="Rhea" id="RHEA:16121"/>
        <dbReference type="ChEBI" id="CHEBI:11892"/>
        <dbReference type="ChEBI" id="CHEBI:15377"/>
        <dbReference type="ChEBI" id="CHEBI:15378"/>
        <dbReference type="ChEBI" id="CHEBI:15901"/>
        <dbReference type="EC" id="3.5.2.2"/>
    </reaction>
</comment>
<dbReference type="Proteomes" id="UP001164286">
    <property type="component" value="Unassembled WGS sequence"/>
</dbReference>
<gene>
    <name evidence="10" type="ORF">MKK02DRAFT_35264</name>
</gene>
<dbReference type="InterPro" id="IPR032466">
    <property type="entry name" value="Metal_Hydrolase"/>
</dbReference>
<dbReference type="EMBL" id="JAKWFO010000014">
    <property type="protein sequence ID" value="KAI9632179.1"/>
    <property type="molecule type" value="Genomic_DNA"/>
</dbReference>
<dbReference type="AlphaFoldDB" id="A0AA38H3L7"/>
<dbReference type="InterPro" id="IPR011059">
    <property type="entry name" value="Metal-dep_hydrolase_composite"/>
</dbReference>
<feature type="modified residue" description="N6-carboxylysine" evidence="7">
    <location>
        <position position="157"/>
    </location>
</feature>
<dbReference type="NCBIfam" id="TIGR02033">
    <property type="entry name" value="D-hydantoinase"/>
    <property type="match status" value="1"/>
</dbReference>
<feature type="domain" description="Amidohydrolase-related" evidence="9">
    <location>
        <begin position="56"/>
        <end position="458"/>
    </location>
</feature>
<dbReference type="Gene3D" id="3.20.20.140">
    <property type="entry name" value="Metal-dependent hydrolases"/>
    <property type="match status" value="1"/>
</dbReference>
<keyword evidence="4" id="KW-0378">Hydrolase</keyword>
<dbReference type="GeneID" id="77728335"/>
<evidence type="ECO:0000256" key="1">
    <source>
        <dbReference type="ARBA" id="ARBA00001947"/>
    </source>
</evidence>
<dbReference type="PANTHER" id="PTHR11647:SF1">
    <property type="entry name" value="COLLAPSIN RESPONSE MEDIATOR PROTEIN"/>
    <property type="match status" value="1"/>
</dbReference>
<dbReference type="SUPFAM" id="SSF51338">
    <property type="entry name" value="Composite domain of metallo-dependent hydrolases"/>
    <property type="match status" value="1"/>
</dbReference>
<comment type="caution">
    <text evidence="10">The sequence shown here is derived from an EMBL/GenBank/DDBJ whole genome shotgun (WGS) entry which is preliminary data.</text>
</comment>
<name>A0AA38H3L7_9TREE</name>
<dbReference type="GO" id="GO:0005737">
    <property type="term" value="C:cytoplasm"/>
    <property type="evidence" value="ECO:0007669"/>
    <property type="project" value="InterPro"/>
</dbReference>
<evidence type="ECO:0000256" key="7">
    <source>
        <dbReference type="PIRSR" id="PIRSR611778-50"/>
    </source>
</evidence>
<dbReference type="GO" id="GO:0004157">
    <property type="term" value="F:dihydropyrimidinase activity"/>
    <property type="evidence" value="ECO:0007669"/>
    <property type="project" value="UniProtKB-EC"/>
</dbReference>